<comment type="similarity">
    <text evidence="1">Belongs to the cyclin family. Cyclin AB subfamily.</text>
</comment>
<dbReference type="eggNOG" id="KOG0654">
    <property type="taxonomic scope" value="Eukaryota"/>
</dbReference>
<protein>
    <recommendedName>
        <fullName evidence="6">B-like cyclin</fullName>
    </recommendedName>
</protein>
<dbReference type="PANTHER" id="PTHR10177">
    <property type="entry name" value="CYCLINS"/>
    <property type="match status" value="1"/>
</dbReference>
<name>B9SNA0_RICCO</name>
<evidence type="ECO:0000256" key="2">
    <source>
        <dbReference type="ARBA" id="ARBA00011177"/>
    </source>
</evidence>
<reference evidence="12" key="1">
    <citation type="journal article" date="2010" name="Nat. Biotechnol.">
        <title>Draft genome sequence of the oilseed species Ricinus communis.</title>
        <authorList>
            <person name="Chan A.P."/>
            <person name="Crabtree J."/>
            <person name="Zhao Q."/>
            <person name="Lorenzi H."/>
            <person name="Orvis J."/>
            <person name="Puiu D."/>
            <person name="Melake-Berhan A."/>
            <person name="Jones K.M."/>
            <person name="Redman J."/>
            <person name="Chen G."/>
            <person name="Cahoon E.B."/>
            <person name="Gedil M."/>
            <person name="Stanke M."/>
            <person name="Haas B.J."/>
            <person name="Wortman J.R."/>
            <person name="Fraser-Liggett C.M."/>
            <person name="Ravel J."/>
            <person name="Rabinowicz P.D."/>
        </authorList>
    </citation>
    <scope>NUCLEOTIDE SEQUENCE [LARGE SCALE GENOMIC DNA]</scope>
    <source>
        <strain evidence="12">cv. Hale</strain>
    </source>
</reference>
<dbReference type="Gene3D" id="1.10.472.10">
    <property type="entry name" value="Cyclin-like"/>
    <property type="match status" value="2"/>
</dbReference>
<feature type="compositionally biased region" description="Low complexity" evidence="8">
    <location>
        <begin position="12"/>
        <end position="21"/>
    </location>
</feature>
<keyword evidence="5" id="KW-0131">Cell cycle</keyword>
<feature type="domain" description="Cyclin C-terminal" evidence="10">
    <location>
        <begin position="262"/>
        <end position="382"/>
    </location>
</feature>
<evidence type="ECO:0000256" key="1">
    <source>
        <dbReference type="ARBA" id="ARBA00006955"/>
    </source>
</evidence>
<dbReference type="Pfam" id="PF00134">
    <property type="entry name" value="Cyclin_N"/>
    <property type="match status" value="1"/>
</dbReference>
<dbReference type="InterPro" id="IPR036915">
    <property type="entry name" value="Cyclin-like_sf"/>
</dbReference>
<evidence type="ECO:0000256" key="6">
    <source>
        <dbReference type="ARBA" id="ARBA00032263"/>
    </source>
</evidence>
<dbReference type="InParanoid" id="B9SNA0"/>
<dbReference type="InterPro" id="IPR004367">
    <property type="entry name" value="Cyclin_C-dom"/>
</dbReference>
<dbReference type="GO" id="GO:0005737">
    <property type="term" value="C:cytoplasm"/>
    <property type="evidence" value="ECO:0000318"/>
    <property type="project" value="GO_Central"/>
</dbReference>
<evidence type="ECO:0000256" key="3">
    <source>
        <dbReference type="ARBA" id="ARBA00022618"/>
    </source>
</evidence>
<keyword evidence="3" id="KW-0132">Cell division</keyword>
<dbReference type="SUPFAM" id="SSF47954">
    <property type="entry name" value="Cyclin-like"/>
    <property type="match status" value="2"/>
</dbReference>
<dbReference type="FunFam" id="1.10.472.10:FF:000013">
    <property type="entry name" value="Cyclin A1"/>
    <property type="match status" value="1"/>
</dbReference>
<dbReference type="CDD" id="cd20506">
    <property type="entry name" value="CYCLIN_AtCycA-like_rpt2"/>
    <property type="match status" value="1"/>
</dbReference>
<dbReference type="PIRSF" id="PIRSF001771">
    <property type="entry name" value="Cyclin_A_B_D_E"/>
    <property type="match status" value="1"/>
</dbReference>
<feature type="region of interest" description="Disordered" evidence="8">
    <location>
        <begin position="1"/>
        <end position="62"/>
    </location>
</feature>
<dbReference type="GO" id="GO:0000082">
    <property type="term" value="P:G1/S transition of mitotic cell cycle"/>
    <property type="evidence" value="ECO:0000318"/>
    <property type="project" value="GO_Central"/>
</dbReference>
<organism evidence="11 12">
    <name type="scientific">Ricinus communis</name>
    <name type="common">Castor bean</name>
    <dbReference type="NCBI Taxonomy" id="3988"/>
    <lineage>
        <taxon>Eukaryota</taxon>
        <taxon>Viridiplantae</taxon>
        <taxon>Streptophyta</taxon>
        <taxon>Embryophyta</taxon>
        <taxon>Tracheophyta</taxon>
        <taxon>Spermatophyta</taxon>
        <taxon>Magnoliopsida</taxon>
        <taxon>eudicotyledons</taxon>
        <taxon>Gunneridae</taxon>
        <taxon>Pentapetalae</taxon>
        <taxon>rosids</taxon>
        <taxon>fabids</taxon>
        <taxon>Malpighiales</taxon>
        <taxon>Euphorbiaceae</taxon>
        <taxon>Acalyphoideae</taxon>
        <taxon>Acalypheae</taxon>
        <taxon>Ricinus</taxon>
    </lineage>
</organism>
<gene>
    <name evidence="11" type="ORF">RCOM_0174240</name>
</gene>
<feature type="domain" description="Cyclin-like" evidence="9">
    <location>
        <begin position="169"/>
        <end position="253"/>
    </location>
</feature>
<dbReference type="GO" id="GO:0016538">
    <property type="term" value="F:cyclin-dependent protein serine/threonine kinase regulator activity"/>
    <property type="evidence" value="ECO:0000318"/>
    <property type="project" value="GO_Central"/>
</dbReference>
<evidence type="ECO:0000259" key="9">
    <source>
        <dbReference type="SMART" id="SM00385"/>
    </source>
</evidence>
<dbReference type="FunFam" id="1.10.472.10:FF:000167">
    <property type="entry name" value="Mitotic cyclin 6"/>
    <property type="match status" value="1"/>
</dbReference>
<dbReference type="GO" id="GO:0005634">
    <property type="term" value="C:nucleus"/>
    <property type="evidence" value="ECO:0000318"/>
    <property type="project" value="GO_Central"/>
</dbReference>
<dbReference type="Proteomes" id="UP000008311">
    <property type="component" value="Unassembled WGS sequence"/>
</dbReference>
<dbReference type="InterPro" id="IPR013763">
    <property type="entry name" value="Cyclin-like_dom"/>
</dbReference>
<dbReference type="InterPro" id="IPR046965">
    <property type="entry name" value="Cyclin_A/B-like"/>
</dbReference>
<evidence type="ECO:0000256" key="4">
    <source>
        <dbReference type="ARBA" id="ARBA00023127"/>
    </source>
</evidence>
<evidence type="ECO:0000259" key="10">
    <source>
        <dbReference type="SMART" id="SM01332"/>
    </source>
</evidence>
<evidence type="ECO:0000256" key="7">
    <source>
        <dbReference type="RuleBase" id="RU000383"/>
    </source>
</evidence>
<proteinExistence type="inferred from homology"/>
<dbReference type="SMART" id="SM01332">
    <property type="entry name" value="Cyclin_C"/>
    <property type="match status" value="1"/>
</dbReference>
<dbReference type="SMART" id="SM00385">
    <property type="entry name" value="CYCLIN"/>
    <property type="match status" value="2"/>
</dbReference>
<keyword evidence="4 7" id="KW-0195">Cyclin</keyword>
<accession>B9SNA0</accession>
<dbReference type="InterPro" id="IPR048258">
    <property type="entry name" value="Cyclins_cyclin-box"/>
</dbReference>
<dbReference type="EMBL" id="EQ974044">
    <property type="protein sequence ID" value="EEF34867.1"/>
    <property type="molecule type" value="Genomic_DNA"/>
</dbReference>
<dbReference type="PROSITE" id="PS00292">
    <property type="entry name" value="CYCLINS"/>
    <property type="match status" value="1"/>
</dbReference>
<evidence type="ECO:0000256" key="8">
    <source>
        <dbReference type="SAM" id="MobiDB-lite"/>
    </source>
</evidence>
<dbReference type="AlphaFoldDB" id="B9SNA0"/>
<dbReference type="InterPro" id="IPR039361">
    <property type="entry name" value="Cyclin"/>
</dbReference>
<dbReference type="STRING" id="3988.B9SNA0"/>
<dbReference type="GO" id="GO:0000307">
    <property type="term" value="C:cyclin-dependent protein kinase holoenzyme complex"/>
    <property type="evidence" value="ECO:0000318"/>
    <property type="project" value="GO_Central"/>
</dbReference>
<keyword evidence="12" id="KW-1185">Reference proteome</keyword>
<evidence type="ECO:0000313" key="11">
    <source>
        <dbReference type="EMBL" id="EEF34867.1"/>
    </source>
</evidence>
<evidence type="ECO:0000256" key="5">
    <source>
        <dbReference type="ARBA" id="ARBA00023306"/>
    </source>
</evidence>
<sequence>MGNENDTRVHSTRSSSSSTSASKKRVSNATHSQQLTKKRVPLGEITNTVTDSTQNSDLDSTQKQVLHLKEKAEQDSENWSIAESTQISDVEISTKNTKCEVKIKNQWDLESSLSSGSNQGLDLKKCSFSSSIYGYLHSLEMEENRRCLSNYMTKVQTDISVKMREILVDWLVEVAEEYKLVSDTLYLTVSYIDRFLSSRALGRNKLQLLGVSCMLIASKYEEISPPHVEDFCYITDNTYSKEEVVDMEKDVLKFLNYEMSTPTAKNFLRILTKAAQEYCKSPDLQFEFLSCYLAELSLLDYQCVLFLPSVIAASAVFLSRFTIHPKMHPWNASLQRCSGYRPSDLKECVLTIHDLQVKRKGSALLAIRDKYAQHKSASMERTNNSSS</sequence>
<feature type="domain" description="Cyclin-like" evidence="9">
    <location>
        <begin position="266"/>
        <end position="354"/>
    </location>
</feature>
<feature type="compositionally biased region" description="Polar residues" evidence="8">
    <location>
        <begin position="45"/>
        <end position="62"/>
    </location>
</feature>
<evidence type="ECO:0000313" key="12">
    <source>
        <dbReference type="Proteomes" id="UP000008311"/>
    </source>
</evidence>
<dbReference type="GO" id="GO:0051301">
    <property type="term" value="P:cell division"/>
    <property type="evidence" value="ECO:0007669"/>
    <property type="project" value="UniProtKB-KW"/>
</dbReference>
<comment type="subunit">
    <text evidence="2">Interacts with the CDC2 protein kinase to form a serine/threonine kinase holoenzyme complex also known as maturation promoting factor (MPF). The cyclin subunit imparts substrate specificity to the complex.</text>
</comment>
<dbReference type="Pfam" id="PF02984">
    <property type="entry name" value="Cyclin_C"/>
    <property type="match status" value="1"/>
</dbReference>
<dbReference type="InterPro" id="IPR006671">
    <property type="entry name" value="Cyclin_N"/>
</dbReference>